<sequence>MRVLIVEDDPNIAEYLRKSLESEGFTTDVAYDGPTGFDMALANPYDAITLDIILPGKNGYTVCKELRDSGVTTPILMLTAKDGEYDEADAFDTGADDFLRKPFSLVVLLARLRALVRRGGVAKGSVLKASDLMLDTRTKRVTRAGREIELTPREFALLELLLMNAGNALPKQLLLERVWGYAILADENVVEVYISYLRRKVDAPFDKKLIRTVRGVGYCIDKDPE</sequence>
<dbReference type="InterPro" id="IPR036388">
    <property type="entry name" value="WH-like_DNA-bd_sf"/>
</dbReference>
<keyword evidence="11" id="KW-1185">Reference proteome</keyword>
<evidence type="ECO:0000256" key="2">
    <source>
        <dbReference type="ARBA" id="ARBA00023012"/>
    </source>
</evidence>
<dbReference type="EMBL" id="CP001684">
    <property type="protein sequence ID" value="ACV22397.1"/>
    <property type="molecule type" value="Genomic_DNA"/>
</dbReference>
<evidence type="ECO:0000259" key="9">
    <source>
        <dbReference type="PROSITE" id="PS51755"/>
    </source>
</evidence>
<dbReference type="GO" id="GO:0000156">
    <property type="term" value="F:phosphorelay response regulator activity"/>
    <property type="evidence" value="ECO:0007669"/>
    <property type="project" value="TreeGrafter"/>
</dbReference>
<dbReference type="Gene3D" id="3.40.50.2300">
    <property type="match status" value="1"/>
</dbReference>
<reference evidence="10 11" key="1">
    <citation type="journal article" date="2009" name="Stand. Genomic Sci.">
        <title>Complete genome sequence of Slackia heliotrinireducens type strain (RHS 1).</title>
        <authorList>
            <person name="Pukall R."/>
            <person name="Lapidus A."/>
            <person name="Nolan M."/>
            <person name="Copeland A."/>
            <person name="Glavina Del Rio T."/>
            <person name="Lucas S."/>
            <person name="Chen F."/>
            <person name="Tice H."/>
            <person name="Cheng J.F."/>
            <person name="Chertkov O."/>
            <person name="Bruce D."/>
            <person name="Goodwin L."/>
            <person name="Kuske C."/>
            <person name="Brettin T."/>
            <person name="Detter J.C."/>
            <person name="Han C."/>
            <person name="Pitluck S."/>
            <person name="Pati A."/>
            <person name="Mavrommatis K."/>
            <person name="Ivanova N."/>
            <person name="Ovchinnikova G."/>
            <person name="Chen A."/>
            <person name="Palaniappan K."/>
            <person name="Schneider S."/>
            <person name="Rohde M."/>
            <person name="Chain P."/>
            <person name="D'haeseleer P."/>
            <person name="Goker M."/>
            <person name="Bristow J."/>
            <person name="Eisen J.A."/>
            <person name="Markowitz V."/>
            <person name="Kyrpides N.C."/>
            <person name="Klenk H.P."/>
            <person name="Hugenholtz P."/>
        </authorList>
    </citation>
    <scope>NUCLEOTIDE SEQUENCE [LARGE SCALE GENOMIC DNA]</scope>
    <source>
        <strain evidence="11">ATCC 29202 / DSM 20476 / NCTC 11029 / RHS 1</strain>
    </source>
</reference>
<dbReference type="KEGG" id="shi:Shel_13760"/>
<protein>
    <submittedName>
        <fullName evidence="10">Response regulator with CheY-like receiver domain and winged-helix DNA-binding domain</fullName>
    </submittedName>
</protein>
<dbReference type="GO" id="GO:0005829">
    <property type="term" value="C:cytosol"/>
    <property type="evidence" value="ECO:0007669"/>
    <property type="project" value="TreeGrafter"/>
</dbReference>
<organism evidence="10 11">
    <name type="scientific">Slackia heliotrinireducens (strain ATCC 29202 / DSM 20476 / NCTC 11029 / RHS 1)</name>
    <name type="common">Peptococcus heliotrinreducens</name>
    <dbReference type="NCBI Taxonomy" id="471855"/>
    <lineage>
        <taxon>Bacteria</taxon>
        <taxon>Bacillati</taxon>
        <taxon>Actinomycetota</taxon>
        <taxon>Coriobacteriia</taxon>
        <taxon>Eggerthellales</taxon>
        <taxon>Eggerthellaceae</taxon>
        <taxon>Slackia</taxon>
    </lineage>
</organism>
<dbReference type="Pfam" id="PF00072">
    <property type="entry name" value="Response_reg"/>
    <property type="match status" value="1"/>
</dbReference>
<dbReference type="CDD" id="cd00383">
    <property type="entry name" value="trans_reg_C"/>
    <property type="match status" value="1"/>
</dbReference>
<dbReference type="SUPFAM" id="SSF52172">
    <property type="entry name" value="CheY-like"/>
    <property type="match status" value="1"/>
</dbReference>
<dbReference type="eggNOG" id="COG0745">
    <property type="taxonomic scope" value="Bacteria"/>
</dbReference>
<dbReference type="Pfam" id="PF00486">
    <property type="entry name" value="Trans_reg_C"/>
    <property type="match status" value="1"/>
</dbReference>
<dbReference type="GO" id="GO:0032993">
    <property type="term" value="C:protein-DNA complex"/>
    <property type="evidence" value="ECO:0007669"/>
    <property type="project" value="TreeGrafter"/>
</dbReference>
<evidence type="ECO:0000256" key="4">
    <source>
        <dbReference type="ARBA" id="ARBA00023125"/>
    </source>
</evidence>
<evidence type="ECO:0000313" key="10">
    <source>
        <dbReference type="EMBL" id="ACV22397.1"/>
    </source>
</evidence>
<keyword evidence="5" id="KW-0804">Transcription</keyword>
<dbReference type="InterPro" id="IPR011006">
    <property type="entry name" value="CheY-like_superfamily"/>
</dbReference>
<evidence type="ECO:0000256" key="1">
    <source>
        <dbReference type="ARBA" id="ARBA00022553"/>
    </source>
</evidence>
<dbReference type="FunFam" id="3.40.50.2300:FF:000001">
    <property type="entry name" value="DNA-binding response regulator PhoB"/>
    <property type="match status" value="1"/>
</dbReference>
<dbReference type="RefSeq" id="WP_012798499.1">
    <property type="nucleotide sequence ID" value="NC_013165.1"/>
</dbReference>
<dbReference type="Proteomes" id="UP000002026">
    <property type="component" value="Chromosome"/>
</dbReference>
<dbReference type="Gene3D" id="1.10.10.10">
    <property type="entry name" value="Winged helix-like DNA-binding domain superfamily/Winged helix DNA-binding domain"/>
    <property type="match status" value="1"/>
</dbReference>
<dbReference type="InterPro" id="IPR001867">
    <property type="entry name" value="OmpR/PhoB-type_DNA-bd"/>
</dbReference>
<keyword evidence="1 6" id="KW-0597">Phosphoprotein</keyword>
<evidence type="ECO:0000259" key="8">
    <source>
        <dbReference type="PROSITE" id="PS50110"/>
    </source>
</evidence>
<dbReference type="GO" id="GO:0006355">
    <property type="term" value="P:regulation of DNA-templated transcription"/>
    <property type="evidence" value="ECO:0007669"/>
    <property type="project" value="InterPro"/>
</dbReference>
<dbReference type="PROSITE" id="PS50110">
    <property type="entry name" value="RESPONSE_REGULATORY"/>
    <property type="match status" value="1"/>
</dbReference>
<dbReference type="InterPro" id="IPR001789">
    <property type="entry name" value="Sig_transdc_resp-reg_receiver"/>
</dbReference>
<evidence type="ECO:0000313" key="11">
    <source>
        <dbReference type="Proteomes" id="UP000002026"/>
    </source>
</evidence>
<dbReference type="PANTHER" id="PTHR48111">
    <property type="entry name" value="REGULATOR OF RPOS"/>
    <property type="match status" value="1"/>
</dbReference>
<evidence type="ECO:0000256" key="6">
    <source>
        <dbReference type="PROSITE-ProRule" id="PRU00169"/>
    </source>
</evidence>
<dbReference type="PROSITE" id="PS51755">
    <property type="entry name" value="OMPR_PHOB"/>
    <property type="match status" value="1"/>
</dbReference>
<dbReference type="HOGENOM" id="CLU_000445_30_1_11"/>
<keyword evidence="4 7" id="KW-0238">DNA-binding</keyword>
<evidence type="ECO:0000256" key="3">
    <source>
        <dbReference type="ARBA" id="ARBA00023015"/>
    </source>
</evidence>
<dbReference type="FunFam" id="1.10.10.10:FF:000005">
    <property type="entry name" value="Two-component system response regulator"/>
    <property type="match status" value="1"/>
</dbReference>
<dbReference type="STRING" id="471855.Shel_13760"/>
<dbReference type="GO" id="GO:0000976">
    <property type="term" value="F:transcription cis-regulatory region binding"/>
    <property type="evidence" value="ECO:0007669"/>
    <property type="project" value="TreeGrafter"/>
</dbReference>
<feature type="domain" description="OmpR/PhoB-type" evidence="9">
    <location>
        <begin position="124"/>
        <end position="222"/>
    </location>
</feature>
<name>C7N662_SLAHD</name>
<keyword evidence="3" id="KW-0805">Transcription regulation</keyword>
<gene>
    <name evidence="10" type="ordered locus">Shel_13760</name>
</gene>
<dbReference type="SMART" id="SM00448">
    <property type="entry name" value="REC"/>
    <property type="match status" value="1"/>
</dbReference>
<evidence type="ECO:0000256" key="5">
    <source>
        <dbReference type="ARBA" id="ARBA00023163"/>
    </source>
</evidence>
<dbReference type="InterPro" id="IPR039420">
    <property type="entry name" value="WalR-like"/>
</dbReference>
<feature type="modified residue" description="4-aspartylphosphate" evidence="6">
    <location>
        <position position="51"/>
    </location>
</feature>
<feature type="DNA-binding region" description="OmpR/PhoB-type" evidence="7">
    <location>
        <begin position="124"/>
        <end position="222"/>
    </location>
</feature>
<proteinExistence type="predicted"/>
<evidence type="ECO:0000256" key="7">
    <source>
        <dbReference type="PROSITE-ProRule" id="PRU01091"/>
    </source>
</evidence>
<dbReference type="PANTHER" id="PTHR48111:SF22">
    <property type="entry name" value="REGULATOR OF RPOS"/>
    <property type="match status" value="1"/>
</dbReference>
<accession>C7N662</accession>
<dbReference type="AlphaFoldDB" id="C7N662"/>
<feature type="domain" description="Response regulatory" evidence="8">
    <location>
        <begin position="2"/>
        <end position="116"/>
    </location>
</feature>
<keyword evidence="2" id="KW-0902">Two-component regulatory system</keyword>
<dbReference type="SMART" id="SM00862">
    <property type="entry name" value="Trans_reg_C"/>
    <property type="match status" value="1"/>
</dbReference>